<dbReference type="AlphaFoldDB" id="A0A3M0KH22"/>
<accession>A0A3M0KH22</accession>
<keyword evidence="3" id="KW-1185">Reference proteome</keyword>
<protein>
    <submittedName>
        <fullName evidence="2">Uncharacterized protein</fullName>
    </submittedName>
</protein>
<sequence>MTVTSLGINTECLGFPVAPKRVPVIGRSTLDVGAEESKSQEDCSANALVPMDNHTASPCHLSDPGQGQTSAYIPCAGRLRSKPRLPDKP</sequence>
<proteinExistence type="predicted"/>
<gene>
    <name evidence="2" type="ORF">DUI87_10069</name>
</gene>
<evidence type="ECO:0000256" key="1">
    <source>
        <dbReference type="SAM" id="MobiDB-lite"/>
    </source>
</evidence>
<feature type="region of interest" description="Disordered" evidence="1">
    <location>
        <begin position="55"/>
        <end position="89"/>
    </location>
</feature>
<evidence type="ECO:0000313" key="3">
    <source>
        <dbReference type="Proteomes" id="UP000269221"/>
    </source>
</evidence>
<comment type="caution">
    <text evidence="2">The sequence shown here is derived from an EMBL/GenBank/DDBJ whole genome shotgun (WGS) entry which is preliminary data.</text>
</comment>
<organism evidence="2 3">
    <name type="scientific">Hirundo rustica rustica</name>
    <dbReference type="NCBI Taxonomy" id="333673"/>
    <lineage>
        <taxon>Eukaryota</taxon>
        <taxon>Metazoa</taxon>
        <taxon>Chordata</taxon>
        <taxon>Craniata</taxon>
        <taxon>Vertebrata</taxon>
        <taxon>Euteleostomi</taxon>
        <taxon>Archelosauria</taxon>
        <taxon>Archosauria</taxon>
        <taxon>Dinosauria</taxon>
        <taxon>Saurischia</taxon>
        <taxon>Theropoda</taxon>
        <taxon>Coelurosauria</taxon>
        <taxon>Aves</taxon>
        <taxon>Neognathae</taxon>
        <taxon>Neoaves</taxon>
        <taxon>Telluraves</taxon>
        <taxon>Australaves</taxon>
        <taxon>Passeriformes</taxon>
        <taxon>Sylvioidea</taxon>
        <taxon>Hirundinidae</taxon>
        <taxon>Hirundo</taxon>
    </lineage>
</organism>
<dbReference type="EMBL" id="QRBI01000106">
    <property type="protein sequence ID" value="RMC12549.1"/>
    <property type="molecule type" value="Genomic_DNA"/>
</dbReference>
<name>A0A3M0KH22_HIRRU</name>
<evidence type="ECO:0000313" key="2">
    <source>
        <dbReference type="EMBL" id="RMC12549.1"/>
    </source>
</evidence>
<dbReference type="Proteomes" id="UP000269221">
    <property type="component" value="Unassembled WGS sequence"/>
</dbReference>
<reference evidence="2 3" key="1">
    <citation type="submission" date="2018-07" db="EMBL/GenBank/DDBJ databases">
        <title>A high quality draft genome assembly of the barn swallow (H. rustica rustica).</title>
        <authorList>
            <person name="Formenti G."/>
            <person name="Chiara M."/>
            <person name="Poveda L."/>
            <person name="Francoijs K.-J."/>
            <person name="Bonisoli-Alquati A."/>
            <person name="Canova L."/>
            <person name="Gianfranceschi L."/>
            <person name="Horner D.S."/>
            <person name="Saino N."/>
        </authorList>
    </citation>
    <scope>NUCLEOTIDE SEQUENCE [LARGE SCALE GENOMIC DNA]</scope>
    <source>
        <strain evidence="2">Chelidonia</strain>
        <tissue evidence="2">Blood</tissue>
    </source>
</reference>